<reference evidence="1" key="1">
    <citation type="submission" date="2021-09" db="EMBL/GenBank/DDBJ databases">
        <title>The genome of Mauremys mutica provides insights into the evolution of semi-aquatic lifestyle.</title>
        <authorList>
            <person name="Gong S."/>
            <person name="Gao Y."/>
        </authorList>
    </citation>
    <scope>NUCLEOTIDE SEQUENCE</scope>
    <source>
        <strain evidence="1">MM-2020</strain>
        <tissue evidence="1">Muscle</tissue>
    </source>
</reference>
<sequence length="131" mass="15142">MQTYIFVFHSSDPEQKTETNSTSCYSNEILKSGELKLTETMMKGIAVVKMTEDEDVDNFSGMAEIVLDISEVKANRFADQKRKRMGEMLVPLKSMAKLSDFTRARSHFLNVWTTNLTMKNDSFEQRSEMRH</sequence>
<proteinExistence type="predicted"/>
<dbReference type="EMBL" id="JAHDVG010000474">
    <property type="protein sequence ID" value="KAH1178613.1"/>
    <property type="molecule type" value="Genomic_DNA"/>
</dbReference>
<accession>A0A9D3XFW2</accession>
<gene>
    <name evidence="1" type="ORF">KIL84_012315</name>
</gene>
<name>A0A9D3XFW2_9SAUR</name>
<dbReference type="Proteomes" id="UP000827986">
    <property type="component" value="Unassembled WGS sequence"/>
</dbReference>
<organism evidence="1 2">
    <name type="scientific">Mauremys mutica</name>
    <name type="common">yellowpond turtle</name>
    <dbReference type="NCBI Taxonomy" id="74926"/>
    <lineage>
        <taxon>Eukaryota</taxon>
        <taxon>Metazoa</taxon>
        <taxon>Chordata</taxon>
        <taxon>Craniata</taxon>
        <taxon>Vertebrata</taxon>
        <taxon>Euteleostomi</taxon>
        <taxon>Archelosauria</taxon>
        <taxon>Testudinata</taxon>
        <taxon>Testudines</taxon>
        <taxon>Cryptodira</taxon>
        <taxon>Durocryptodira</taxon>
        <taxon>Testudinoidea</taxon>
        <taxon>Geoemydidae</taxon>
        <taxon>Geoemydinae</taxon>
        <taxon>Mauremys</taxon>
    </lineage>
</organism>
<evidence type="ECO:0000313" key="2">
    <source>
        <dbReference type="Proteomes" id="UP000827986"/>
    </source>
</evidence>
<evidence type="ECO:0000313" key="1">
    <source>
        <dbReference type="EMBL" id="KAH1178613.1"/>
    </source>
</evidence>
<protein>
    <submittedName>
        <fullName evidence="1">Uncharacterized protein</fullName>
    </submittedName>
</protein>
<keyword evidence="2" id="KW-1185">Reference proteome</keyword>
<comment type="caution">
    <text evidence="1">The sequence shown here is derived from an EMBL/GenBank/DDBJ whole genome shotgun (WGS) entry which is preliminary data.</text>
</comment>
<dbReference type="AlphaFoldDB" id="A0A9D3XFW2"/>